<reference evidence="1" key="1">
    <citation type="journal article" date="2014" name="Front. Microbiol.">
        <title>High frequency of phylogenetically diverse reductive dehalogenase-homologous genes in deep subseafloor sedimentary metagenomes.</title>
        <authorList>
            <person name="Kawai M."/>
            <person name="Futagami T."/>
            <person name="Toyoda A."/>
            <person name="Takaki Y."/>
            <person name="Nishi S."/>
            <person name="Hori S."/>
            <person name="Arai W."/>
            <person name="Tsubouchi T."/>
            <person name="Morono Y."/>
            <person name="Uchiyama I."/>
            <person name="Ito T."/>
            <person name="Fujiyama A."/>
            <person name="Inagaki F."/>
            <person name="Takami H."/>
        </authorList>
    </citation>
    <scope>NUCLEOTIDE SEQUENCE</scope>
    <source>
        <strain evidence="1">Expedition CK06-06</strain>
    </source>
</reference>
<comment type="caution">
    <text evidence="1">The sequence shown here is derived from an EMBL/GenBank/DDBJ whole genome shotgun (WGS) entry which is preliminary data.</text>
</comment>
<accession>X1GM19</accession>
<proteinExistence type="predicted"/>
<protein>
    <submittedName>
        <fullName evidence="1">Uncharacterized protein</fullName>
    </submittedName>
</protein>
<gene>
    <name evidence="1" type="ORF">S03H2_19534</name>
</gene>
<evidence type="ECO:0000313" key="1">
    <source>
        <dbReference type="EMBL" id="GAH45895.1"/>
    </source>
</evidence>
<dbReference type="EMBL" id="BARU01010208">
    <property type="protein sequence ID" value="GAH45895.1"/>
    <property type="molecule type" value="Genomic_DNA"/>
</dbReference>
<organism evidence="1">
    <name type="scientific">marine sediment metagenome</name>
    <dbReference type="NCBI Taxonomy" id="412755"/>
    <lineage>
        <taxon>unclassified sequences</taxon>
        <taxon>metagenomes</taxon>
        <taxon>ecological metagenomes</taxon>
    </lineage>
</organism>
<sequence length="50" mass="5791">MIWLYFASDDMLSAVPHEAEFSSVSVGDKPLRVFGNCPFDGARWQYYNWS</sequence>
<name>X1GM19_9ZZZZ</name>
<dbReference type="AlphaFoldDB" id="X1GM19"/>